<organism evidence="1 2">
    <name type="scientific">Smallanthus sonchifolius</name>
    <dbReference type="NCBI Taxonomy" id="185202"/>
    <lineage>
        <taxon>Eukaryota</taxon>
        <taxon>Viridiplantae</taxon>
        <taxon>Streptophyta</taxon>
        <taxon>Embryophyta</taxon>
        <taxon>Tracheophyta</taxon>
        <taxon>Spermatophyta</taxon>
        <taxon>Magnoliopsida</taxon>
        <taxon>eudicotyledons</taxon>
        <taxon>Gunneridae</taxon>
        <taxon>Pentapetalae</taxon>
        <taxon>asterids</taxon>
        <taxon>campanulids</taxon>
        <taxon>Asterales</taxon>
        <taxon>Asteraceae</taxon>
        <taxon>Asteroideae</taxon>
        <taxon>Heliantheae alliance</taxon>
        <taxon>Millerieae</taxon>
        <taxon>Smallanthus</taxon>
    </lineage>
</organism>
<sequence>MVLGNSGVGHKLQLRFRFLDPSPSQMQASKEHLRHIWSCSDMLCSLGSWRPDIWHATWIWMTMFFTQKNYARDSEDEVKELEHYSLQEKLDNEVKELDNRLEHYNKLRKGFSKLQQTPLNILGSSKGCCEQYIYSLSISSTILKVLAKVMEMLIYLSTSNKFIWDMCGASLNFNFNFLNTEDLLVDSHQVLMVTVVAALRVTGNEIKINDFILWLLLLCVNLVQVYLLEVHDVWKNIGVPVIIGEANNDTKIINDWLNYDAILVNSFEAKEDEVDGT</sequence>
<comment type="caution">
    <text evidence="1">The sequence shown here is derived from an EMBL/GenBank/DDBJ whole genome shotgun (WGS) entry which is preliminary data.</text>
</comment>
<reference evidence="1 2" key="2">
    <citation type="journal article" date="2022" name="Mol. Ecol. Resour.">
        <title>The genomes of chicory, endive, great burdock and yacon provide insights into Asteraceae paleo-polyploidization history and plant inulin production.</title>
        <authorList>
            <person name="Fan W."/>
            <person name="Wang S."/>
            <person name="Wang H."/>
            <person name="Wang A."/>
            <person name="Jiang F."/>
            <person name="Liu H."/>
            <person name="Zhao H."/>
            <person name="Xu D."/>
            <person name="Zhang Y."/>
        </authorList>
    </citation>
    <scope>NUCLEOTIDE SEQUENCE [LARGE SCALE GENOMIC DNA]</scope>
    <source>
        <strain evidence="2">cv. Yunnan</strain>
        <tissue evidence="1">Leaves</tissue>
    </source>
</reference>
<keyword evidence="2" id="KW-1185">Reference proteome</keyword>
<dbReference type="Proteomes" id="UP001056120">
    <property type="component" value="Linkage Group LG13"/>
</dbReference>
<reference evidence="2" key="1">
    <citation type="journal article" date="2022" name="Mol. Ecol. Resour.">
        <title>The genomes of chicory, endive, great burdock and yacon provide insights into Asteraceae palaeo-polyploidization history and plant inulin production.</title>
        <authorList>
            <person name="Fan W."/>
            <person name="Wang S."/>
            <person name="Wang H."/>
            <person name="Wang A."/>
            <person name="Jiang F."/>
            <person name="Liu H."/>
            <person name="Zhao H."/>
            <person name="Xu D."/>
            <person name="Zhang Y."/>
        </authorList>
    </citation>
    <scope>NUCLEOTIDE SEQUENCE [LARGE SCALE GENOMIC DNA]</scope>
    <source>
        <strain evidence="2">cv. Yunnan</strain>
    </source>
</reference>
<proteinExistence type="predicted"/>
<protein>
    <submittedName>
        <fullName evidence="1">Uncharacterized protein</fullName>
    </submittedName>
</protein>
<evidence type="ECO:0000313" key="1">
    <source>
        <dbReference type="EMBL" id="KAI3786983.1"/>
    </source>
</evidence>
<gene>
    <name evidence="1" type="ORF">L1987_41108</name>
</gene>
<dbReference type="EMBL" id="CM042030">
    <property type="protein sequence ID" value="KAI3786983.1"/>
    <property type="molecule type" value="Genomic_DNA"/>
</dbReference>
<evidence type="ECO:0000313" key="2">
    <source>
        <dbReference type="Proteomes" id="UP001056120"/>
    </source>
</evidence>
<accession>A0ACB9GTV6</accession>
<name>A0ACB9GTV6_9ASTR</name>